<accession>A0A833YL44</accession>
<sequence length="190" mass="20860">MGVETTWEGGGLGAWELRSEARGARHPGVMEGPETMLMKASAGFRQWRVHPEVRHTITLRITSHCGDRPFKERFATPTQRTAWKSNLDTLREPARCVNTARGACACRGPVPAALQNLEKLGFVTAPPALPGRRRGVPRSAFPRQACPIVEPDVILAHNTTDYPCFNSMPLVPMYLPTVIVQLSQGCPPPV</sequence>
<gene>
    <name evidence="1" type="ORF">HJG60_009307</name>
</gene>
<dbReference type="EMBL" id="JABVXQ010000015">
    <property type="protein sequence ID" value="KAF6074896.1"/>
    <property type="molecule type" value="Genomic_DNA"/>
</dbReference>
<name>A0A833YL44_9CHIR</name>
<reference evidence="1 2" key="1">
    <citation type="journal article" date="2020" name="Nature">
        <title>Six reference-quality genomes reveal evolution of bat adaptations.</title>
        <authorList>
            <person name="Jebb D."/>
            <person name="Huang Z."/>
            <person name="Pippel M."/>
            <person name="Hughes G.M."/>
            <person name="Lavrichenko K."/>
            <person name="Devanna P."/>
            <person name="Winkler S."/>
            <person name="Jermiin L.S."/>
            <person name="Skirmuntt E.C."/>
            <person name="Katzourakis A."/>
            <person name="Burkitt-Gray L."/>
            <person name="Ray D.A."/>
            <person name="Sullivan K.A.M."/>
            <person name="Roscito J.G."/>
            <person name="Kirilenko B.M."/>
            <person name="Davalos L.M."/>
            <person name="Corthals A.P."/>
            <person name="Power M.L."/>
            <person name="Jones G."/>
            <person name="Ransome R.D."/>
            <person name="Dechmann D.K.N."/>
            <person name="Locatelli A.G."/>
            <person name="Puechmaille S.J."/>
            <person name="Fedrigo O."/>
            <person name="Jarvis E.D."/>
            <person name="Hiller M."/>
            <person name="Vernes S.C."/>
            <person name="Myers E.W."/>
            <person name="Teeling E.C."/>
        </authorList>
    </citation>
    <scope>NUCLEOTIDE SEQUENCE [LARGE SCALE GENOMIC DNA]</scope>
    <source>
        <strain evidence="1">Bat1K_MPI-CBG_1</strain>
    </source>
</reference>
<protein>
    <submittedName>
        <fullName evidence="1">Uncharacterized protein</fullName>
    </submittedName>
</protein>
<comment type="caution">
    <text evidence="1">The sequence shown here is derived from an EMBL/GenBank/DDBJ whole genome shotgun (WGS) entry which is preliminary data.</text>
</comment>
<dbReference type="AlphaFoldDB" id="A0A833YL44"/>
<organism evidence="1 2">
    <name type="scientific">Phyllostomus discolor</name>
    <name type="common">pale spear-nosed bat</name>
    <dbReference type="NCBI Taxonomy" id="89673"/>
    <lineage>
        <taxon>Eukaryota</taxon>
        <taxon>Metazoa</taxon>
        <taxon>Chordata</taxon>
        <taxon>Craniata</taxon>
        <taxon>Vertebrata</taxon>
        <taxon>Euteleostomi</taxon>
        <taxon>Mammalia</taxon>
        <taxon>Eutheria</taxon>
        <taxon>Laurasiatheria</taxon>
        <taxon>Chiroptera</taxon>
        <taxon>Yangochiroptera</taxon>
        <taxon>Phyllostomidae</taxon>
        <taxon>Phyllostominae</taxon>
        <taxon>Phyllostomus</taxon>
    </lineage>
</organism>
<evidence type="ECO:0000313" key="1">
    <source>
        <dbReference type="EMBL" id="KAF6074896.1"/>
    </source>
</evidence>
<evidence type="ECO:0000313" key="2">
    <source>
        <dbReference type="Proteomes" id="UP000664940"/>
    </source>
</evidence>
<proteinExistence type="predicted"/>
<dbReference type="Proteomes" id="UP000664940">
    <property type="component" value="Unassembled WGS sequence"/>
</dbReference>